<name>A0A399JH71_9MICC</name>
<sequence length="193" mass="19270">MVGSGVRRAAAVVSAVGVFGTGALGGCSVRTFPGVYQECPSNGSCVDTGAPQGGATAGPVRRYTGDDPVDAARALAVTPAWAAAPRGKDCGSVALTDTLALESAQRACFAAAIEAGEPAHTGWWATTTEGDPIVTLAQTDGARLKVVEITAFDSYGGSTSAPAQGFTCIAAAGYVAEPGSQQSARNPGKCMRD</sequence>
<comment type="caution">
    <text evidence="1">The sequence shown here is derived from an EMBL/GenBank/DDBJ whole genome shotgun (WGS) entry which is preliminary data.</text>
</comment>
<dbReference type="PROSITE" id="PS51257">
    <property type="entry name" value="PROKAR_LIPOPROTEIN"/>
    <property type="match status" value="1"/>
</dbReference>
<protein>
    <submittedName>
        <fullName evidence="1">Uncharacterized protein</fullName>
    </submittedName>
</protein>
<organism evidence="1 2">
    <name type="scientific">Galactobacter valiniphilus</name>
    <dbReference type="NCBI Taxonomy" id="2676122"/>
    <lineage>
        <taxon>Bacteria</taxon>
        <taxon>Bacillati</taxon>
        <taxon>Actinomycetota</taxon>
        <taxon>Actinomycetes</taxon>
        <taxon>Micrococcales</taxon>
        <taxon>Micrococcaceae</taxon>
        <taxon>Galactobacter</taxon>
    </lineage>
</organism>
<evidence type="ECO:0000313" key="2">
    <source>
        <dbReference type="Proteomes" id="UP000265419"/>
    </source>
</evidence>
<evidence type="ECO:0000313" key="1">
    <source>
        <dbReference type="EMBL" id="RII43522.1"/>
    </source>
</evidence>
<dbReference type="Proteomes" id="UP000265419">
    <property type="component" value="Unassembled WGS sequence"/>
</dbReference>
<reference evidence="1 2" key="1">
    <citation type="submission" date="2018-07" db="EMBL/GenBank/DDBJ databases">
        <title>Arthrobacter sp. nov., isolated from raw cow's milk with high bacterial count.</title>
        <authorList>
            <person name="Hahne J."/>
            <person name="Isele D."/>
            <person name="Lipski A."/>
        </authorList>
    </citation>
    <scope>NUCLEOTIDE SEQUENCE [LARGE SCALE GENOMIC DNA]</scope>
    <source>
        <strain evidence="1 2">JZ R-35</strain>
    </source>
</reference>
<proteinExistence type="predicted"/>
<gene>
    <name evidence="1" type="ORF">DWB68_00995</name>
</gene>
<dbReference type="AlphaFoldDB" id="A0A399JH71"/>
<dbReference type="EMBL" id="QQXK01000002">
    <property type="protein sequence ID" value="RII43522.1"/>
    <property type="molecule type" value="Genomic_DNA"/>
</dbReference>
<keyword evidence="2" id="KW-1185">Reference proteome</keyword>
<accession>A0A399JH71</accession>